<accession>A0ABC8QU41</accession>
<dbReference type="Proteomes" id="UP001642360">
    <property type="component" value="Unassembled WGS sequence"/>
</dbReference>
<dbReference type="Pfam" id="PF07734">
    <property type="entry name" value="FBA_1"/>
    <property type="match status" value="1"/>
</dbReference>
<dbReference type="InterPro" id="IPR017451">
    <property type="entry name" value="F-box-assoc_interact_dom"/>
</dbReference>
<keyword evidence="1" id="KW-0812">Transmembrane</keyword>
<reference evidence="3 4" key="1">
    <citation type="submission" date="2024-02" db="EMBL/GenBank/DDBJ databases">
        <authorList>
            <person name="Vignale AGUSTIN F."/>
            <person name="Sosa J E."/>
            <person name="Modenutti C."/>
        </authorList>
    </citation>
    <scope>NUCLEOTIDE SEQUENCE [LARGE SCALE GENOMIC DNA]</scope>
</reference>
<comment type="caution">
    <text evidence="3">The sequence shown here is derived from an EMBL/GenBank/DDBJ whole genome shotgun (WGS) entry which is preliminary data.</text>
</comment>
<dbReference type="AlphaFoldDB" id="A0ABC8QU41"/>
<dbReference type="InterPro" id="IPR006527">
    <property type="entry name" value="F-box-assoc_dom_typ1"/>
</dbReference>
<name>A0ABC8QU41_9AQUA</name>
<sequence>MYHFSRTNIPSFLVLAMAYFATNIPSILVLAMAYFALRIMVTLLRGTLQLEKTLPAPSFTYRRGLKSLTECVGFGFDPITNDYKVVRIVEIFEDDDYYRYECTKAQIYNLSTDSWREINAVVPDISHFHCFEPFLNGSFHWSASYFVGDGDSVDDKDFILSFHMSTEVFQKMGFPYVCSIGDGKYRSLGVLNESLALILYDYSAVETKNFDIWVMTEYGVSESWTKQFTIGPLSGVPCPLSIWKNNELLLEASNGQLVSCNLKTQDIKEYEICGVQTTLRGSCLQ</sequence>
<keyword evidence="1" id="KW-1133">Transmembrane helix</keyword>
<dbReference type="PANTHER" id="PTHR31111">
    <property type="entry name" value="BNAA05G37150D PROTEIN-RELATED"/>
    <property type="match status" value="1"/>
</dbReference>
<feature type="domain" description="F-box associated beta-propeller type 1" evidence="2">
    <location>
        <begin position="71"/>
        <end position="272"/>
    </location>
</feature>
<gene>
    <name evidence="3" type="ORF">ILEXP_LOCUS2902</name>
</gene>
<feature type="transmembrane region" description="Helical" evidence="1">
    <location>
        <begin position="12"/>
        <end position="37"/>
    </location>
</feature>
<proteinExistence type="predicted"/>
<dbReference type="NCBIfam" id="TIGR01640">
    <property type="entry name" value="F_box_assoc_1"/>
    <property type="match status" value="1"/>
</dbReference>
<evidence type="ECO:0000313" key="4">
    <source>
        <dbReference type="Proteomes" id="UP001642360"/>
    </source>
</evidence>
<organism evidence="3 4">
    <name type="scientific">Ilex paraguariensis</name>
    <name type="common">yerba mate</name>
    <dbReference type="NCBI Taxonomy" id="185542"/>
    <lineage>
        <taxon>Eukaryota</taxon>
        <taxon>Viridiplantae</taxon>
        <taxon>Streptophyta</taxon>
        <taxon>Embryophyta</taxon>
        <taxon>Tracheophyta</taxon>
        <taxon>Spermatophyta</taxon>
        <taxon>Magnoliopsida</taxon>
        <taxon>eudicotyledons</taxon>
        <taxon>Gunneridae</taxon>
        <taxon>Pentapetalae</taxon>
        <taxon>asterids</taxon>
        <taxon>campanulids</taxon>
        <taxon>Aquifoliales</taxon>
        <taxon>Aquifoliaceae</taxon>
        <taxon>Ilex</taxon>
    </lineage>
</organism>
<evidence type="ECO:0000313" key="3">
    <source>
        <dbReference type="EMBL" id="CAK9135937.1"/>
    </source>
</evidence>
<evidence type="ECO:0000259" key="2">
    <source>
        <dbReference type="Pfam" id="PF07734"/>
    </source>
</evidence>
<dbReference type="EMBL" id="CAUOFW020000726">
    <property type="protein sequence ID" value="CAK9135937.1"/>
    <property type="molecule type" value="Genomic_DNA"/>
</dbReference>
<keyword evidence="4" id="KW-1185">Reference proteome</keyword>
<protein>
    <recommendedName>
        <fullName evidence="2">F-box associated beta-propeller type 1 domain-containing protein</fullName>
    </recommendedName>
</protein>
<dbReference type="PANTHER" id="PTHR31111:SF136">
    <property type="entry name" value="F-BOX ASSOCIATED DOMAIN-CONTAINING PROTEIN"/>
    <property type="match status" value="1"/>
</dbReference>
<evidence type="ECO:0000256" key="1">
    <source>
        <dbReference type="SAM" id="Phobius"/>
    </source>
</evidence>
<keyword evidence="1" id="KW-0472">Membrane</keyword>